<evidence type="ECO:0000313" key="3">
    <source>
        <dbReference type="Proteomes" id="UP000299102"/>
    </source>
</evidence>
<feature type="compositionally biased region" description="Basic and acidic residues" evidence="1">
    <location>
        <begin position="349"/>
        <end position="362"/>
    </location>
</feature>
<reference evidence="2 3" key="1">
    <citation type="journal article" date="2019" name="Commun. Biol.">
        <title>The bagworm genome reveals a unique fibroin gene that provides high tensile strength.</title>
        <authorList>
            <person name="Kono N."/>
            <person name="Nakamura H."/>
            <person name="Ohtoshi R."/>
            <person name="Tomita M."/>
            <person name="Numata K."/>
            <person name="Arakawa K."/>
        </authorList>
    </citation>
    <scope>NUCLEOTIDE SEQUENCE [LARGE SCALE GENOMIC DNA]</scope>
</reference>
<feature type="region of interest" description="Disordered" evidence="1">
    <location>
        <begin position="234"/>
        <end position="261"/>
    </location>
</feature>
<dbReference type="Proteomes" id="UP000299102">
    <property type="component" value="Unassembled WGS sequence"/>
</dbReference>
<evidence type="ECO:0000256" key="1">
    <source>
        <dbReference type="SAM" id="MobiDB-lite"/>
    </source>
</evidence>
<gene>
    <name evidence="2" type="ORF">EVAR_88378_1</name>
</gene>
<feature type="compositionally biased region" description="Basic and acidic residues" evidence="1">
    <location>
        <begin position="131"/>
        <end position="146"/>
    </location>
</feature>
<evidence type="ECO:0000313" key="2">
    <source>
        <dbReference type="EMBL" id="GBP60650.1"/>
    </source>
</evidence>
<organism evidence="2 3">
    <name type="scientific">Eumeta variegata</name>
    <name type="common">Bagworm moth</name>
    <name type="synonym">Eumeta japonica</name>
    <dbReference type="NCBI Taxonomy" id="151549"/>
    <lineage>
        <taxon>Eukaryota</taxon>
        <taxon>Metazoa</taxon>
        <taxon>Ecdysozoa</taxon>
        <taxon>Arthropoda</taxon>
        <taxon>Hexapoda</taxon>
        <taxon>Insecta</taxon>
        <taxon>Pterygota</taxon>
        <taxon>Neoptera</taxon>
        <taxon>Endopterygota</taxon>
        <taxon>Lepidoptera</taxon>
        <taxon>Glossata</taxon>
        <taxon>Ditrysia</taxon>
        <taxon>Tineoidea</taxon>
        <taxon>Psychidae</taxon>
        <taxon>Oiketicinae</taxon>
        <taxon>Eumeta</taxon>
    </lineage>
</organism>
<keyword evidence="3" id="KW-1185">Reference proteome</keyword>
<name>A0A4C1XC29_EUMVA</name>
<dbReference type="EMBL" id="BGZK01000792">
    <property type="protein sequence ID" value="GBP60650.1"/>
    <property type="molecule type" value="Genomic_DNA"/>
</dbReference>
<comment type="caution">
    <text evidence="2">The sequence shown here is derived from an EMBL/GenBank/DDBJ whole genome shotgun (WGS) entry which is preliminary data.</text>
</comment>
<feature type="compositionally biased region" description="Low complexity" evidence="1">
    <location>
        <begin position="163"/>
        <end position="175"/>
    </location>
</feature>
<protein>
    <submittedName>
        <fullName evidence="2">Uncharacterized protein</fullName>
    </submittedName>
</protein>
<sequence length="404" mass="44544">MRVSRPLKRALGACVRAASSLASVRRYNLGRRPVFGGKPSRRERLKWANRNYTNFASMRREPHLFILCVQTSSKTSRAHYEAGLLIGGERFDRATIVLSVRVRSNEISKLNATSEHVDVRESRRPPMGGYRTEEQRRGGDSRRAELSGELFTTGEARRRLQRAAEGAGPGPVTTAAPPPDGIHVSRKIRYVNKLSEGVLGRGSRVEQRGRTWGRSPVRARSSAWRRISARRPLAAPAHISASGAPAGRGRQQRTAPRSIGRSLNIYTASHTALASRIGTRSVVHGEYWRDRASGRLVGSYRARRKSSRVTYKRTSTKARVGELRRAASASRCDAAAAGAGAPGPTAPCPHRDGAGGRPRPEHLPQALRGPPRHAPMTNTRPRDTCPYRPIPLNTSKMNKEINYN</sequence>
<accession>A0A4C1XC29</accession>
<feature type="compositionally biased region" description="Polar residues" evidence="1">
    <location>
        <begin position="392"/>
        <end position="404"/>
    </location>
</feature>
<dbReference type="AlphaFoldDB" id="A0A4C1XC29"/>
<proteinExistence type="predicted"/>
<feature type="region of interest" description="Disordered" evidence="1">
    <location>
        <begin position="116"/>
        <end position="181"/>
    </location>
</feature>
<feature type="compositionally biased region" description="Low complexity" evidence="1">
    <location>
        <begin position="334"/>
        <end position="343"/>
    </location>
</feature>
<feature type="region of interest" description="Disordered" evidence="1">
    <location>
        <begin position="334"/>
        <end position="404"/>
    </location>
</feature>